<dbReference type="PROSITE" id="PS50012">
    <property type="entry name" value="RCC1_3"/>
    <property type="match status" value="1"/>
</dbReference>
<evidence type="ECO:0000256" key="1">
    <source>
        <dbReference type="ARBA" id="ARBA00022737"/>
    </source>
</evidence>
<dbReference type="Proteomes" id="UP000606786">
    <property type="component" value="Unassembled WGS sequence"/>
</dbReference>
<accession>A0A811U0U3</accession>
<dbReference type="OrthoDB" id="248923at2759"/>
<evidence type="ECO:0000313" key="3">
    <source>
        <dbReference type="EMBL" id="CAD6991970.1"/>
    </source>
</evidence>
<gene>
    <name evidence="3" type="ORF">CCAP1982_LOCUS857</name>
</gene>
<dbReference type="PANTHER" id="PTHR22872:SF2">
    <property type="entry name" value="INHIBITOR OF BRUTON TYROSINE KINASE"/>
    <property type="match status" value="1"/>
</dbReference>
<dbReference type="InterPro" id="IPR000408">
    <property type="entry name" value="Reg_chr_condens"/>
</dbReference>
<protein>
    <submittedName>
        <fullName evidence="3">(Mediterranean fruit fly) hypothetical protein</fullName>
    </submittedName>
</protein>
<dbReference type="PANTHER" id="PTHR22872">
    <property type="entry name" value="BTK-BINDING PROTEIN-RELATED"/>
    <property type="match status" value="1"/>
</dbReference>
<dbReference type="InterPro" id="IPR051625">
    <property type="entry name" value="Signaling_Regulatory_Domain"/>
</dbReference>
<keyword evidence="4" id="KW-1185">Reference proteome</keyword>
<keyword evidence="1" id="KW-0677">Repeat</keyword>
<evidence type="ECO:0000313" key="4">
    <source>
        <dbReference type="Proteomes" id="UP000606786"/>
    </source>
</evidence>
<dbReference type="AlphaFoldDB" id="A0A811U0U3"/>
<sequence>MNGSFSKKQHLQNHSRIYLNTQKIGLVVREKYNDTNTNFLNTRKEIYKKVQLPYRIIEASFSSMHTVLLVEKGLIYTMGRNIEGQLGAGHTNCVEQPILVDFIKHRTIVNCQCNDQGTIVTSQDNVITFWGTRNGIPEFGDCNFDEGCNQNINSEVGNSTVAFTNFLASVYKSELLLEPVDLLALYASKEQGQKGYYITVNNVYLLAHSVLVLVDTTTPLVSSLEELQ</sequence>
<feature type="repeat" description="RCC1" evidence="2">
    <location>
        <begin position="73"/>
        <end position="124"/>
    </location>
</feature>
<comment type="caution">
    <text evidence="3">The sequence shown here is derived from an EMBL/GenBank/DDBJ whole genome shotgun (WGS) entry which is preliminary data.</text>
</comment>
<dbReference type="EMBL" id="CAJHJT010000001">
    <property type="protein sequence ID" value="CAD6991970.1"/>
    <property type="molecule type" value="Genomic_DNA"/>
</dbReference>
<name>A0A811U0U3_CERCA</name>
<dbReference type="Gene3D" id="2.130.10.30">
    <property type="entry name" value="Regulator of chromosome condensation 1/beta-lactamase-inhibitor protein II"/>
    <property type="match status" value="1"/>
</dbReference>
<reference evidence="3" key="1">
    <citation type="submission" date="2020-11" db="EMBL/GenBank/DDBJ databases">
        <authorList>
            <person name="Whitehead M."/>
        </authorList>
    </citation>
    <scope>NUCLEOTIDE SEQUENCE</scope>
    <source>
        <strain evidence="3">EGII</strain>
    </source>
</reference>
<organism evidence="3 4">
    <name type="scientific">Ceratitis capitata</name>
    <name type="common">Mediterranean fruit fly</name>
    <name type="synonym">Tephritis capitata</name>
    <dbReference type="NCBI Taxonomy" id="7213"/>
    <lineage>
        <taxon>Eukaryota</taxon>
        <taxon>Metazoa</taxon>
        <taxon>Ecdysozoa</taxon>
        <taxon>Arthropoda</taxon>
        <taxon>Hexapoda</taxon>
        <taxon>Insecta</taxon>
        <taxon>Pterygota</taxon>
        <taxon>Neoptera</taxon>
        <taxon>Endopterygota</taxon>
        <taxon>Diptera</taxon>
        <taxon>Brachycera</taxon>
        <taxon>Muscomorpha</taxon>
        <taxon>Tephritoidea</taxon>
        <taxon>Tephritidae</taxon>
        <taxon>Ceratitis</taxon>
        <taxon>Ceratitis</taxon>
    </lineage>
</organism>
<proteinExistence type="predicted"/>
<dbReference type="Pfam" id="PF00415">
    <property type="entry name" value="RCC1"/>
    <property type="match status" value="1"/>
</dbReference>
<dbReference type="SUPFAM" id="SSF50985">
    <property type="entry name" value="RCC1/BLIP-II"/>
    <property type="match status" value="1"/>
</dbReference>
<evidence type="ECO:0000256" key="2">
    <source>
        <dbReference type="PROSITE-ProRule" id="PRU00235"/>
    </source>
</evidence>
<dbReference type="InterPro" id="IPR009091">
    <property type="entry name" value="RCC1/BLIP-II"/>
</dbReference>